<dbReference type="AlphaFoldDB" id="A0A832T7R8"/>
<evidence type="ECO:0000313" key="1">
    <source>
        <dbReference type="EMBL" id="HII61808.1"/>
    </source>
</evidence>
<accession>A0A832T7R8</accession>
<comment type="caution">
    <text evidence="1">The sequence shown here is derived from an EMBL/GenBank/DDBJ whole genome shotgun (WGS) entry which is preliminary data.</text>
</comment>
<sequence length="91" mass="10812">MEKPNVEILESILKEGLYWAYLGRPNEVMPFLRGKFLQMSKEDPEVVEDILRELEAFYQEVSKLDSIGKREIRKLRIYRDLLVNALWGVVR</sequence>
<proteinExistence type="predicted"/>
<protein>
    <submittedName>
        <fullName evidence="1">Uncharacterized protein</fullName>
    </submittedName>
</protein>
<organism evidence="1 2">
    <name type="scientific">Pyrococcus horikoshii</name>
    <dbReference type="NCBI Taxonomy" id="53953"/>
    <lineage>
        <taxon>Archaea</taxon>
        <taxon>Methanobacteriati</taxon>
        <taxon>Methanobacteriota</taxon>
        <taxon>Thermococci</taxon>
        <taxon>Thermococcales</taxon>
        <taxon>Thermococcaceae</taxon>
        <taxon>Pyrococcus</taxon>
    </lineage>
</organism>
<reference evidence="1" key="1">
    <citation type="journal article" date="2020" name="bioRxiv">
        <title>A rank-normalized archaeal taxonomy based on genome phylogeny resolves widespread incomplete and uneven classifications.</title>
        <authorList>
            <person name="Rinke C."/>
            <person name="Chuvochina M."/>
            <person name="Mussig A.J."/>
            <person name="Chaumeil P.-A."/>
            <person name="Waite D.W."/>
            <person name="Whitman W.B."/>
            <person name="Parks D.H."/>
            <person name="Hugenholtz P."/>
        </authorList>
    </citation>
    <scope>NUCLEOTIDE SEQUENCE</scope>
    <source>
        <strain evidence="1">UBA8834</strain>
    </source>
</reference>
<evidence type="ECO:0000313" key="2">
    <source>
        <dbReference type="Proteomes" id="UP000617544"/>
    </source>
</evidence>
<name>A0A832T7R8_PYRHR</name>
<dbReference type="Proteomes" id="UP000617544">
    <property type="component" value="Unassembled WGS sequence"/>
</dbReference>
<dbReference type="EMBL" id="DUJN01000008">
    <property type="protein sequence ID" value="HII61808.1"/>
    <property type="molecule type" value="Genomic_DNA"/>
</dbReference>
<gene>
    <name evidence="1" type="ORF">HA331_08755</name>
</gene>